<keyword evidence="8" id="KW-1185">Reference proteome</keyword>
<dbReference type="GO" id="GO:0019825">
    <property type="term" value="F:oxygen binding"/>
    <property type="evidence" value="ECO:0007669"/>
    <property type="project" value="InterPro"/>
</dbReference>
<evidence type="ECO:0000256" key="4">
    <source>
        <dbReference type="ARBA" id="ARBA00023004"/>
    </source>
</evidence>
<dbReference type="GO" id="GO:0020037">
    <property type="term" value="F:heme binding"/>
    <property type="evidence" value="ECO:0007669"/>
    <property type="project" value="InterPro"/>
</dbReference>
<dbReference type="EMBL" id="CP032489">
    <property type="protein sequence ID" value="AYD47678.1"/>
    <property type="molecule type" value="Genomic_DNA"/>
</dbReference>
<keyword evidence="4" id="KW-0408">Iron</keyword>
<dbReference type="Proteomes" id="UP000266118">
    <property type="component" value="Chromosome"/>
</dbReference>
<proteinExistence type="inferred from homology"/>
<dbReference type="GO" id="GO:0046210">
    <property type="term" value="P:nitric oxide catabolic process"/>
    <property type="evidence" value="ECO:0007669"/>
    <property type="project" value="TreeGrafter"/>
</dbReference>
<evidence type="ECO:0000256" key="3">
    <source>
        <dbReference type="ARBA" id="ARBA00022723"/>
    </source>
</evidence>
<protein>
    <submittedName>
        <fullName evidence="7">Hemin receptor</fullName>
    </submittedName>
</protein>
<evidence type="ECO:0000256" key="1">
    <source>
        <dbReference type="ARBA" id="ARBA00022617"/>
    </source>
</evidence>
<dbReference type="InterPro" id="IPR009050">
    <property type="entry name" value="Globin-like_sf"/>
</dbReference>
<dbReference type="OrthoDB" id="9801223at2"/>
<keyword evidence="5" id="KW-0813">Transport</keyword>
<keyword evidence="7" id="KW-0675">Receptor</keyword>
<dbReference type="KEGG" id="ark:D6B99_08725"/>
<comment type="similarity">
    <text evidence="5">Belongs to the globin family.</text>
</comment>
<dbReference type="SUPFAM" id="SSF46458">
    <property type="entry name" value="Globin-like"/>
    <property type="match status" value="1"/>
</dbReference>
<sequence length="133" mass="14701">MENKIIQNVQNSFQSVLPISAQAAAIFYSKLFEKDPSLQPLFKGDMKEQGKKLMMMLSMAVNSLTNMQSLVPVLENLGKRHLAYGVSDEMYDTVGTALIETLETGLGESFTEDIKSSWVAVYTQIASIMKNAA</sequence>
<feature type="domain" description="Globin" evidence="6">
    <location>
        <begin position="1"/>
        <end position="133"/>
    </location>
</feature>
<dbReference type="GO" id="GO:0046872">
    <property type="term" value="F:metal ion binding"/>
    <property type="evidence" value="ECO:0007669"/>
    <property type="project" value="UniProtKB-KW"/>
</dbReference>
<dbReference type="GO" id="GO:0008941">
    <property type="term" value="F:nitric oxide dioxygenase NAD(P)H activity"/>
    <property type="evidence" value="ECO:0007669"/>
    <property type="project" value="TreeGrafter"/>
</dbReference>
<dbReference type="GO" id="GO:0071500">
    <property type="term" value="P:cellular response to nitrosative stress"/>
    <property type="evidence" value="ECO:0007669"/>
    <property type="project" value="TreeGrafter"/>
</dbReference>
<evidence type="ECO:0000313" key="8">
    <source>
        <dbReference type="Proteomes" id="UP000266118"/>
    </source>
</evidence>
<reference evidence="7 8" key="1">
    <citation type="submission" date="2018-09" db="EMBL/GenBank/DDBJ databases">
        <title>Arachidicoccus sp. nov., a bacterium isolated from soil.</title>
        <authorList>
            <person name="Weon H.-Y."/>
            <person name="Kwon S.-W."/>
            <person name="Lee S.A."/>
        </authorList>
    </citation>
    <scope>NUCLEOTIDE SEQUENCE [LARGE SCALE GENOMIC DNA]</scope>
    <source>
        <strain evidence="7 8">KIS59-12</strain>
    </source>
</reference>
<dbReference type="RefSeq" id="WP_119987091.1">
    <property type="nucleotide sequence ID" value="NZ_CP032489.1"/>
</dbReference>
<evidence type="ECO:0000313" key="7">
    <source>
        <dbReference type="EMBL" id="AYD47678.1"/>
    </source>
</evidence>
<dbReference type="Gene3D" id="1.10.490.10">
    <property type="entry name" value="Globins"/>
    <property type="match status" value="1"/>
</dbReference>
<keyword evidence="1 5" id="KW-0349">Heme</keyword>
<organism evidence="7 8">
    <name type="scientific">Arachidicoccus soli</name>
    <dbReference type="NCBI Taxonomy" id="2341117"/>
    <lineage>
        <taxon>Bacteria</taxon>
        <taxon>Pseudomonadati</taxon>
        <taxon>Bacteroidota</taxon>
        <taxon>Chitinophagia</taxon>
        <taxon>Chitinophagales</taxon>
        <taxon>Chitinophagaceae</taxon>
        <taxon>Arachidicoccus</taxon>
    </lineage>
</organism>
<dbReference type="AlphaFoldDB" id="A0A386HP11"/>
<dbReference type="Pfam" id="PF00042">
    <property type="entry name" value="Globin"/>
    <property type="match status" value="1"/>
</dbReference>
<dbReference type="CDD" id="cd12131">
    <property type="entry name" value="HGbI-like"/>
    <property type="match status" value="1"/>
</dbReference>
<evidence type="ECO:0000256" key="2">
    <source>
        <dbReference type="ARBA" id="ARBA00022621"/>
    </source>
</evidence>
<keyword evidence="3" id="KW-0479">Metal-binding</keyword>
<dbReference type="InterPro" id="IPR012292">
    <property type="entry name" value="Globin/Proto"/>
</dbReference>
<dbReference type="GO" id="GO:0071949">
    <property type="term" value="F:FAD binding"/>
    <property type="evidence" value="ECO:0007669"/>
    <property type="project" value="TreeGrafter"/>
</dbReference>
<accession>A0A386HP11</accession>
<evidence type="ECO:0000256" key="5">
    <source>
        <dbReference type="RuleBase" id="RU000356"/>
    </source>
</evidence>
<dbReference type="GO" id="GO:0005344">
    <property type="term" value="F:oxygen carrier activity"/>
    <property type="evidence" value="ECO:0007669"/>
    <property type="project" value="UniProtKB-KW"/>
</dbReference>
<evidence type="ECO:0000259" key="6">
    <source>
        <dbReference type="PROSITE" id="PS01033"/>
    </source>
</evidence>
<name>A0A386HP11_9BACT</name>
<dbReference type="PROSITE" id="PS01033">
    <property type="entry name" value="GLOBIN"/>
    <property type="match status" value="1"/>
</dbReference>
<gene>
    <name evidence="7" type="ORF">D6B99_08725</name>
</gene>
<dbReference type="PANTHER" id="PTHR43396:SF3">
    <property type="entry name" value="FLAVOHEMOPROTEIN"/>
    <property type="match status" value="1"/>
</dbReference>
<keyword evidence="2 5" id="KW-0561">Oxygen transport</keyword>
<dbReference type="PANTHER" id="PTHR43396">
    <property type="entry name" value="FLAVOHEMOPROTEIN"/>
    <property type="match status" value="1"/>
</dbReference>
<dbReference type="InterPro" id="IPR000971">
    <property type="entry name" value="Globin"/>
</dbReference>